<feature type="region of interest" description="Disordered" evidence="1">
    <location>
        <begin position="1"/>
        <end position="28"/>
    </location>
</feature>
<dbReference type="Proteomes" id="UP000634660">
    <property type="component" value="Unassembled WGS sequence"/>
</dbReference>
<dbReference type="AlphaFoldDB" id="A0A918V6F7"/>
<feature type="domain" description="N-acetyltransferase" evidence="2">
    <location>
        <begin position="138"/>
        <end position="293"/>
    </location>
</feature>
<accession>A0A918V6F7</accession>
<name>A0A918V6F7_9ACTN</name>
<dbReference type="EMBL" id="BMVX01000013">
    <property type="protein sequence ID" value="GGZ74393.1"/>
    <property type="molecule type" value="Genomic_DNA"/>
</dbReference>
<comment type="caution">
    <text evidence="3">The sequence shown here is derived from an EMBL/GenBank/DDBJ whole genome shotgun (WGS) entry which is preliminary data.</text>
</comment>
<dbReference type="SUPFAM" id="SSF55729">
    <property type="entry name" value="Acyl-CoA N-acyltransferases (Nat)"/>
    <property type="match status" value="1"/>
</dbReference>
<dbReference type="InterPro" id="IPR013653">
    <property type="entry name" value="GCN5-like_dom"/>
</dbReference>
<evidence type="ECO:0000256" key="1">
    <source>
        <dbReference type="SAM" id="MobiDB-lite"/>
    </source>
</evidence>
<evidence type="ECO:0000313" key="3">
    <source>
        <dbReference type="EMBL" id="GGZ74393.1"/>
    </source>
</evidence>
<dbReference type="RefSeq" id="WP_229886563.1">
    <property type="nucleotide sequence ID" value="NZ_BMVX01000013.1"/>
</dbReference>
<evidence type="ECO:0000313" key="4">
    <source>
        <dbReference type="Proteomes" id="UP000634660"/>
    </source>
</evidence>
<dbReference type="InterPro" id="IPR000182">
    <property type="entry name" value="GNAT_dom"/>
</dbReference>
<organism evidence="3 4">
    <name type="scientific">Streptomyces subrutilus</name>
    <dbReference type="NCBI Taxonomy" id="36818"/>
    <lineage>
        <taxon>Bacteria</taxon>
        <taxon>Bacillati</taxon>
        <taxon>Actinomycetota</taxon>
        <taxon>Actinomycetes</taxon>
        <taxon>Kitasatosporales</taxon>
        <taxon>Streptomycetaceae</taxon>
        <taxon>Streptomyces</taxon>
    </lineage>
</organism>
<dbReference type="PROSITE" id="PS51186">
    <property type="entry name" value="GNAT"/>
    <property type="match status" value="1"/>
</dbReference>
<reference evidence="3" key="2">
    <citation type="submission" date="2020-09" db="EMBL/GenBank/DDBJ databases">
        <authorList>
            <person name="Sun Q."/>
            <person name="Ohkuma M."/>
        </authorList>
    </citation>
    <scope>NUCLEOTIDE SEQUENCE</scope>
    <source>
        <strain evidence="3">JCM 4834</strain>
    </source>
</reference>
<dbReference type="InterPro" id="IPR016181">
    <property type="entry name" value="Acyl_CoA_acyltransferase"/>
</dbReference>
<dbReference type="GO" id="GO:0016747">
    <property type="term" value="F:acyltransferase activity, transferring groups other than amino-acyl groups"/>
    <property type="evidence" value="ECO:0007669"/>
    <property type="project" value="InterPro"/>
</dbReference>
<protein>
    <recommendedName>
        <fullName evidence="2">N-acetyltransferase domain-containing protein</fullName>
    </recommendedName>
</protein>
<feature type="compositionally biased region" description="Basic and acidic residues" evidence="1">
    <location>
        <begin position="1"/>
        <end position="11"/>
    </location>
</feature>
<proteinExistence type="predicted"/>
<gene>
    <name evidence="3" type="ORF">GCM10010371_37710</name>
</gene>
<dbReference type="Pfam" id="PF08445">
    <property type="entry name" value="FR47"/>
    <property type="match status" value="1"/>
</dbReference>
<evidence type="ECO:0000259" key="2">
    <source>
        <dbReference type="PROSITE" id="PS51186"/>
    </source>
</evidence>
<sequence length="293" mass="30077">MTDRMTDRMTDHVTGPTSAQRAERTTDAPLPGLERYYDAVPRVGGARAEDFGPLTLFVQEGAGWPYYARPAPGGPAPTAADVERVRARQRELGVPEAFEWVAGNSPGLLAAARAAGLHVHAHPLMVLDPTAPPPPAHPGVRLLGADDPLLTQAVAVQALAFAEPGTAVGTAGTAELAAAATEPSVLARSARVAGMIRSGRTVLAGAVRDGTVLCAGQYNPVDGVAEVVAVGTLPSARRQGLALGVTAALAADARARGARTVFLSAGDEDVARIYGRIGFHRVGTALIAEPPAC</sequence>
<reference evidence="3" key="1">
    <citation type="journal article" date="2014" name="Int. J. Syst. Evol. Microbiol.">
        <title>Complete genome sequence of Corynebacterium casei LMG S-19264T (=DSM 44701T), isolated from a smear-ripened cheese.</title>
        <authorList>
            <consortium name="US DOE Joint Genome Institute (JGI-PGF)"/>
            <person name="Walter F."/>
            <person name="Albersmeier A."/>
            <person name="Kalinowski J."/>
            <person name="Ruckert C."/>
        </authorList>
    </citation>
    <scope>NUCLEOTIDE SEQUENCE</scope>
    <source>
        <strain evidence="3">JCM 4834</strain>
    </source>
</reference>
<dbReference type="Gene3D" id="3.40.630.30">
    <property type="match status" value="1"/>
</dbReference>